<evidence type="ECO:0000256" key="2">
    <source>
        <dbReference type="PROSITE-ProRule" id="PRU00169"/>
    </source>
</evidence>
<organism evidence="4 5">
    <name type="scientific">Stenotrophomonas panacihumi</name>
    <dbReference type="NCBI Taxonomy" id="676599"/>
    <lineage>
        <taxon>Bacteria</taxon>
        <taxon>Pseudomonadati</taxon>
        <taxon>Pseudomonadota</taxon>
        <taxon>Gammaproteobacteria</taxon>
        <taxon>Lysobacterales</taxon>
        <taxon>Lysobacteraceae</taxon>
        <taxon>Stenotrophomonas</taxon>
    </lineage>
</organism>
<dbReference type="GO" id="GO:0000160">
    <property type="term" value="P:phosphorelay signal transduction system"/>
    <property type="evidence" value="ECO:0007669"/>
    <property type="project" value="InterPro"/>
</dbReference>
<dbReference type="PROSITE" id="PS50110">
    <property type="entry name" value="RESPONSE_REGULATORY"/>
    <property type="match status" value="1"/>
</dbReference>
<evidence type="ECO:0000313" key="5">
    <source>
        <dbReference type="Proteomes" id="UP000051802"/>
    </source>
</evidence>
<dbReference type="PANTHER" id="PTHR44591:SF21">
    <property type="entry name" value="TWO-COMPONENT RESPONSE REGULATOR"/>
    <property type="match status" value="1"/>
</dbReference>
<dbReference type="PANTHER" id="PTHR44591">
    <property type="entry name" value="STRESS RESPONSE REGULATOR PROTEIN 1"/>
    <property type="match status" value="1"/>
</dbReference>
<dbReference type="SUPFAM" id="SSF52172">
    <property type="entry name" value="CheY-like"/>
    <property type="match status" value="1"/>
</dbReference>
<dbReference type="Gene3D" id="3.40.50.2300">
    <property type="match status" value="1"/>
</dbReference>
<dbReference type="InterPro" id="IPR011006">
    <property type="entry name" value="CheY-like_superfamily"/>
</dbReference>
<dbReference type="SMART" id="SM00448">
    <property type="entry name" value="REC"/>
    <property type="match status" value="1"/>
</dbReference>
<dbReference type="AlphaFoldDB" id="A0A0R0AFB4"/>
<accession>A0A0R0AFB4</accession>
<dbReference type="CDD" id="cd00156">
    <property type="entry name" value="REC"/>
    <property type="match status" value="1"/>
</dbReference>
<proteinExistence type="predicted"/>
<comment type="caution">
    <text evidence="4">The sequence shown here is derived from an EMBL/GenBank/DDBJ whole genome shotgun (WGS) entry which is preliminary data.</text>
</comment>
<evidence type="ECO:0000259" key="3">
    <source>
        <dbReference type="PROSITE" id="PS50110"/>
    </source>
</evidence>
<dbReference type="RefSeq" id="WP_057646414.1">
    <property type="nucleotide sequence ID" value="NZ_LLXU01000074.1"/>
</dbReference>
<keyword evidence="5" id="KW-1185">Reference proteome</keyword>
<keyword evidence="1 2" id="KW-0597">Phosphoprotein</keyword>
<reference evidence="4 5" key="1">
    <citation type="submission" date="2015-10" db="EMBL/GenBank/DDBJ databases">
        <title>Genome sequencing and analysis of members of genus Stenotrophomonas.</title>
        <authorList>
            <person name="Patil P.P."/>
            <person name="Midha S."/>
            <person name="Patil P.B."/>
        </authorList>
    </citation>
    <scope>NUCLEOTIDE SEQUENCE [LARGE SCALE GENOMIC DNA]</scope>
    <source>
        <strain evidence="4 5">JCM 16536</strain>
    </source>
</reference>
<dbReference type="STRING" id="676599.ARC20_09815"/>
<gene>
    <name evidence="4" type="ORF">ARC20_09815</name>
</gene>
<evidence type="ECO:0000313" key="4">
    <source>
        <dbReference type="EMBL" id="KRG43718.1"/>
    </source>
</evidence>
<name>A0A0R0AFB4_9GAMM</name>
<dbReference type="InterPro" id="IPR050595">
    <property type="entry name" value="Bact_response_regulator"/>
</dbReference>
<protein>
    <submittedName>
        <fullName evidence="4">Two-component system response regulator</fullName>
    </submittedName>
</protein>
<dbReference type="EMBL" id="LLXU01000074">
    <property type="protein sequence ID" value="KRG43718.1"/>
    <property type="molecule type" value="Genomic_DNA"/>
</dbReference>
<dbReference type="InterPro" id="IPR001789">
    <property type="entry name" value="Sig_transdc_resp-reg_receiver"/>
</dbReference>
<sequence length="119" mass="13047">MSTPIRVLLVEDQEDLRELLADVIQGAGAEVRTAETANAAMALLREGYRCDVLFSDIHMPGTLSGADLASYVQRTLPEATVILASGHPRFQLAPLPAGTLFLQKPFRLNQFMELIQPRA</sequence>
<evidence type="ECO:0000256" key="1">
    <source>
        <dbReference type="ARBA" id="ARBA00022553"/>
    </source>
</evidence>
<dbReference type="OrthoDB" id="9784719at2"/>
<dbReference type="Pfam" id="PF00072">
    <property type="entry name" value="Response_reg"/>
    <property type="match status" value="1"/>
</dbReference>
<feature type="modified residue" description="4-aspartylphosphate" evidence="2">
    <location>
        <position position="56"/>
    </location>
</feature>
<dbReference type="Proteomes" id="UP000051802">
    <property type="component" value="Unassembled WGS sequence"/>
</dbReference>
<feature type="domain" description="Response regulatory" evidence="3">
    <location>
        <begin position="6"/>
        <end position="119"/>
    </location>
</feature>